<dbReference type="EMBL" id="JAWHQM010000197">
    <property type="protein sequence ID" value="KAK5637648.1"/>
    <property type="molecule type" value="Genomic_DNA"/>
</dbReference>
<reference evidence="2 4" key="1">
    <citation type="submission" date="2023-10" db="EMBL/GenBank/DDBJ databases">
        <title>Draft genome sequence of Xylaria bambusicola isolate GMP-LS, the root and basal stem rot pathogen of sugarcane in Indonesia.</title>
        <authorList>
            <person name="Selvaraj P."/>
            <person name="Muralishankar V."/>
            <person name="Muruganantham S."/>
            <person name="Sp S."/>
            <person name="Haryani S."/>
            <person name="Lau K.J.X."/>
            <person name="Naqvi N.I."/>
        </authorList>
    </citation>
    <scope>NUCLEOTIDE SEQUENCE [LARGE SCALE GENOMIC DNA]</scope>
    <source>
        <strain evidence="2">GMP-LS</strain>
    </source>
</reference>
<evidence type="ECO:0000313" key="3">
    <source>
        <dbReference type="EMBL" id="KAK5637648.1"/>
    </source>
</evidence>
<keyword evidence="4" id="KW-1185">Reference proteome</keyword>
<name>A0AAN7UST9_9PEZI</name>
<evidence type="ECO:0000256" key="1">
    <source>
        <dbReference type="SAM" id="MobiDB-lite"/>
    </source>
</evidence>
<dbReference type="AlphaFoldDB" id="A0AAN7UST9"/>
<gene>
    <name evidence="2" type="ORF">RRF57_010689</name>
    <name evidence="3" type="ORF">RRF57_013363</name>
</gene>
<protein>
    <submittedName>
        <fullName evidence="2">Uncharacterized protein</fullName>
    </submittedName>
</protein>
<organism evidence="2 4">
    <name type="scientific">Xylaria bambusicola</name>
    <dbReference type="NCBI Taxonomy" id="326684"/>
    <lineage>
        <taxon>Eukaryota</taxon>
        <taxon>Fungi</taxon>
        <taxon>Dikarya</taxon>
        <taxon>Ascomycota</taxon>
        <taxon>Pezizomycotina</taxon>
        <taxon>Sordariomycetes</taxon>
        <taxon>Xylariomycetidae</taxon>
        <taxon>Xylariales</taxon>
        <taxon>Xylariaceae</taxon>
        <taxon>Xylaria</taxon>
    </lineage>
</organism>
<proteinExistence type="predicted"/>
<sequence length="75" mass="8422">MTTIFASGAKNKEGFDRREIKNILPDPSQPKLSGSKTSEKGPWIIVVGHELDQFSKEEWEMLKVPIGMAAMYTQP</sequence>
<dbReference type="EMBL" id="JAWHQM010000046">
    <property type="protein sequence ID" value="KAK5634977.1"/>
    <property type="molecule type" value="Genomic_DNA"/>
</dbReference>
<comment type="caution">
    <text evidence="2">The sequence shown here is derived from an EMBL/GenBank/DDBJ whole genome shotgun (WGS) entry which is preliminary data.</text>
</comment>
<evidence type="ECO:0000313" key="4">
    <source>
        <dbReference type="Proteomes" id="UP001305414"/>
    </source>
</evidence>
<dbReference type="Proteomes" id="UP001305414">
    <property type="component" value="Unassembled WGS sequence"/>
</dbReference>
<accession>A0AAN7UST9</accession>
<evidence type="ECO:0000313" key="2">
    <source>
        <dbReference type="EMBL" id="KAK5634977.1"/>
    </source>
</evidence>
<feature type="compositionally biased region" description="Basic and acidic residues" evidence="1">
    <location>
        <begin position="10"/>
        <end position="21"/>
    </location>
</feature>
<feature type="region of interest" description="Disordered" evidence="1">
    <location>
        <begin position="1"/>
        <end position="38"/>
    </location>
</feature>